<dbReference type="InterPro" id="IPR008978">
    <property type="entry name" value="HSP20-like_chaperone"/>
</dbReference>
<dbReference type="PANTHER" id="PTHR46991:SF24">
    <property type="entry name" value="14.7 KDA HEAT SHOCK PROTEIN"/>
    <property type="match status" value="1"/>
</dbReference>
<sequence length="133" mass="15061">MSKAGGSSSGVNNIPKNRFQKSGSEEVYEVKETDTCLIYRVDMPGCPVSDLTYWIDRDKVHVFADEPAMPEYDHGGRKYGGTLLFNTEFYDVKRAKGKLLNGVFWLTVPKVPGKSIKLDVIEKMLYDFKVTKK</sequence>
<dbReference type="SUPFAM" id="SSF49764">
    <property type="entry name" value="HSP20-like chaperones"/>
    <property type="match status" value="1"/>
</dbReference>
<gene>
    <name evidence="1" type="ORF">TAV2_LOCUS5103</name>
</gene>
<protein>
    <recommendedName>
        <fullName evidence="3">14.7 kDa heat shock protein</fullName>
    </recommendedName>
</protein>
<keyword evidence="2" id="KW-1185">Reference proteome</keyword>
<reference evidence="1 2" key="1">
    <citation type="submission" date="2022-03" db="EMBL/GenBank/DDBJ databases">
        <authorList>
            <person name="Nunn A."/>
            <person name="Chopra R."/>
            <person name="Nunn A."/>
            <person name="Contreras Garrido A."/>
        </authorList>
    </citation>
    <scope>NUCLEOTIDE SEQUENCE [LARGE SCALE GENOMIC DNA]</scope>
</reference>
<proteinExistence type="predicted"/>
<organism evidence="1 2">
    <name type="scientific">Thlaspi arvense</name>
    <name type="common">Field penny-cress</name>
    <dbReference type="NCBI Taxonomy" id="13288"/>
    <lineage>
        <taxon>Eukaryota</taxon>
        <taxon>Viridiplantae</taxon>
        <taxon>Streptophyta</taxon>
        <taxon>Embryophyta</taxon>
        <taxon>Tracheophyta</taxon>
        <taxon>Spermatophyta</taxon>
        <taxon>Magnoliopsida</taxon>
        <taxon>eudicotyledons</taxon>
        <taxon>Gunneridae</taxon>
        <taxon>Pentapetalae</taxon>
        <taxon>rosids</taxon>
        <taxon>malvids</taxon>
        <taxon>Brassicales</taxon>
        <taxon>Brassicaceae</taxon>
        <taxon>Thlaspideae</taxon>
        <taxon>Thlaspi</taxon>
    </lineage>
</organism>
<evidence type="ECO:0000313" key="2">
    <source>
        <dbReference type="Proteomes" id="UP000836841"/>
    </source>
</evidence>
<dbReference type="AlphaFoldDB" id="A0AAU9RWJ3"/>
<dbReference type="EMBL" id="OU466858">
    <property type="protein sequence ID" value="CAH2048137.1"/>
    <property type="molecule type" value="Genomic_DNA"/>
</dbReference>
<dbReference type="PANTHER" id="PTHR46991">
    <property type="entry name" value="23.5 KDA HEAT SHOCK PROTEIN, MITOCHONDRIAL"/>
    <property type="match status" value="1"/>
</dbReference>
<evidence type="ECO:0000313" key="1">
    <source>
        <dbReference type="EMBL" id="CAH2048137.1"/>
    </source>
</evidence>
<dbReference type="Proteomes" id="UP000836841">
    <property type="component" value="Chromosome 2"/>
</dbReference>
<dbReference type="InterPro" id="IPR044656">
    <property type="entry name" value="HSP14.7/HSP23.5/HSP23.6-like"/>
</dbReference>
<dbReference type="CDD" id="cd06464">
    <property type="entry name" value="ACD_sHsps-like"/>
    <property type="match status" value="1"/>
</dbReference>
<dbReference type="Gene3D" id="2.60.40.790">
    <property type="match status" value="1"/>
</dbReference>
<accession>A0AAU9RWJ3</accession>
<name>A0AAU9RWJ3_THLAR</name>
<evidence type="ECO:0008006" key="3">
    <source>
        <dbReference type="Google" id="ProtNLM"/>
    </source>
</evidence>